<dbReference type="Gene3D" id="3.40.605.10">
    <property type="entry name" value="Aldehyde Dehydrogenase, Chain A, domain 1"/>
    <property type="match status" value="2"/>
</dbReference>
<dbReference type="AlphaFoldDB" id="A0AAD5YPG3"/>
<feature type="active site" evidence="6">
    <location>
        <position position="266"/>
    </location>
</feature>
<dbReference type="Gene3D" id="3.40.309.10">
    <property type="entry name" value="Aldehyde Dehydrogenase, Chain A, domain 2"/>
    <property type="match status" value="1"/>
</dbReference>
<dbReference type="InterPro" id="IPR016163">
    <property type="entry name" value="Ald_DH_C"/>
</dbReference>
<dbReference type="InterPro" id="IPR016161">
    <property type="entry name" value="Ald_DH/histidinol_DH"/>
</dbReference>
<dbReference type="PANTHER" id="PTHR43521">
    <property type="entry name" value="ALPHA-AMINOADIPIC SEMIALDEHYDE DEHYDROGENASE"/>
    <property type="match status" value="1"/>
</dbReference>
<keyword evidence="4" id="KW-0520">NAD</keyword>
<feature type="domain" description="Aldehyde dehydrogenase" evidence="8">
    <location>
        <begin position="54"/>
        <end position="165"/>
    </location>
</feature>
<dbReference type="InterPro" id="IPR015590">
    <property type="entry name" value="Aldehyde_DH_dom"/>
</dbReference>
<keyword evidence="3 7" id="KW-0560">Oxidoreductase</keyword>
<evidence type="ECO:0000256" key="4">
    <source>
        <dbReference type="ARBA" id="ARBA00023027"/>
    </source>
</evidence>
<evidence type="ECO:0000313" key="10">
    <source>
        <dbReference type="Proteomes" id="UP001213000"/>
    </source>
</evidence>
<comment type="subunit">
    <text evidence="2">Homotetramer.</text>
</comment>
<evidence type="ECO:0000313" key="9">
    <source>
        <dbReference type="EMBL" id="KAJ3564901.1"/>
    </source>
</evidence>
<comment type="similarity">
    <text evidence="1 7">Belongs to the aldehyde dehydrogenase family.</text>
</comment>
<dbReference type="EMBL" id="JANIEX010000619">
    <property type="protein sequence ID" value="KAJ3564901.1"/>
    <property type="molecule type" value="Genomic_DNA"/>
</dbReference>
<evidence type="ECO:0000256" key="5">
    <source>
        <dbReference type="ARBA" id="ARBA00024226"/>
    </source>
</evidence>
<dbReference type="Proteomes" id="UP001213000">
    <property type="component" value="Unassembled WGS sequence"/>
</dbReference>
<evidence type="ECO:0000256" key="7">
    <source>
        <dbReference type="RuleBase" id="RU003345"/>
    </source>
</evidence>
<dbReference type="Pfam" id="PF00171">
    <property type="entry name" value="Aldedh"/>
    <property type="match status" value="2"/>
</dbReference>
<accession>A0AAD5YPG3</accession>
<proteinExistence type="inferred from homology"/>
<protein>
    <recommendedName>
        <fullName evidence="5">aldehyde dehydrogenase (NAD(+))</fullName>
        <ecNumber evidence="5">1.2.1.3</ecNumber>
    </recommendedName>
</protein>
<dbReference type="InterPro" id="IPR044638">
    <property type="entry name" value="ALDH7A1-like"/>
</dbReference>
<dbReference type="EC" id="1.2.1.3" evidence="5"/>
<keyword evidence="10" id="KW-1185">Reference proteome</keyword>
<dbReference type="PROSITE" id="PS00687">
    <property type="entry name" value="ALDEHYDE_DEHYDR_GLU"/>
    <property type="match status" value="1"/>
</dbReference>
<feature type="domain" description="Aldehyde dehydrogenase" evidence="8">
    <location>
        <begin position="173"/>
        <end position="495"/>
    </location>
</feature>
<dbReference type="GO" id="GO:0004029">
    <property type="term" value="F:aldehyde dehydrogenase (NAD+) activity"/>
    <property type="evidence" value="ECO:0007669"/>
    <property type="project" value="UniProtKB-EC"/>
</dbReference>
<evidence type="ECO:0000256" key="6">
    <source>
        <dbReference type="PROSITE-ProRule" id="PRU10007"/>
    </source>
</evidence>
<evidence type="ECO:0000256" key="2">
    <source>
        <dbReference type="ARBA" id="ARBA00011881"/>
    </source>
</evidence>
<dbReference type="PANTHER" id="PTHR43521:SF1">
    <property type="entry name" value="ALPHA-AMINOADIPIC SEMIALDEHYDE DEHYDROGENASE"/>
    <property type="match status" value="1"/>
</dbReference>
<evidence type="ECO:0000256" key="3">
    <source>
        <dbReference type="ARBA" id="ARBA00023002"/>
    </source>
</evidence>
<dbReference type="InterPro" id="IPR029510">
    <property type="entry name" value="Ald_DH_CS_GLU"/>
</dbReference>
<comment type="caution">
    <text evidence="9">The sequence shown here is derived from an EMBL/GenBank/DDBJ whole genome shotgun (WGS) entry which is preliminary data.</text>
</comment>
<reference evidence="9" key="1">
    <citation type="submission" date="2022-07" db="EMBL/GenBank/DDBJ databases">
        <title>Genome Sequence of Leucocoprinus birnbaumii.</title>
        <authorList>
            <person name="Buettner E."/>
        </authorList>
    </citation>
    <scope>NUCLEOTIDE SEQUENCE</scope>
    <source>
        <strain evidence="9">VT141</strain>
    </source>
</reference>
<evidence type="ECO:0000256" key="1">
    <source>
        <dbReference type="ARBA" id="ARBA00009986"/>
    </source>
</evidence>
<evidence type="ECO:0000259" key="8">
    <source>
        <dbReference type="Pfam" id="PF00171"/>
    </source>
</evidence>
<name>A0AAD5YPG3_9AGAR</name>
<organism evidence="9 10">
    <name type="scientific">Leucocoprinus birnbaumii</name>
    <dbReference type="NCBI Taxonomy" id="56174"/>
    <lineage>
        <taxon>Eukaryota</taxon>
        <taxon>Fungi</taxon>
        <taxon>Dikarya</taxon>
        <taxon>Basidiomycota</taxon>
        <taxon>Agaricomycotina</taxon>
        <taxon>Agaricomycetes</taxon>
        <taxon>Agaricomycetidae</taxon>
        <taxon>Agaricales</taxon>
        <taxon>Agaricineae</taxon>
        <taxon>Agaricaceae</taxon>
        <taxon>Leucocoprinus</taxon>
    </lineage>
</organism>
<dbReference type="InterPro" id="IPR016162">
    <property type="entry name" value="Ald_DH_N"/>
</dbReference>
<dbReference type="SUPFAM" id="SSF53720">
    <property type="entry name" value="ALDH-like"/>
    <property type="match status" value="1"/>
</dbReference>
<gene>
    <name evidence="9" type="ORF">NP233_g7988</name>
</gene>
<sequence>MFVAARNLVNAHSRVSVSRAISTRASNILSSLGISPDAEIHGVYDGQWRGSGELVVSTCPTTGEELARISTASASELREALERTREAYTIFRNVPAPKRGEIVRQVREALAAKRDDLGALVTLEMGKIRTEGVGEVQEFVDICDYAVGLSRMMNGRVVASERPEHSILEDLDRNLALSMAAGNATIWKPSPTTPLCSIAVTKIVSNVLEANGIPGAVASLVTGGKDIGEALVNDSNVDLVSFTGSERVGRIVGQAVMSRFGKTILELGGNNASIIMPDADLSLAVPAVGFGAIGTAGQRCTSTRRLYLHRSIAPEFLERLQKLYQSIKPGDPLEKKTLLGPLHTRVACETYTDTIKHLNTVGSEILTGGRRYNDAPFDAGNFVEPTISVPKSVDITDTIWTTEVFAPILNVGIFDDLDQAIEWNNAVPQGLSSSLWSRDIRNIGKWIGPSGSDTGIVNVNVGTSGAEIGAAFGGNKSTGWGRESGGDAWKQYVRWSACTLNFSNQAPLAQGVDFSA</sequence>